<dbReference type="SUPFAM" id="SSF48371">
    <property type="entry name" value="ARM repeat"/>
    <property type="match status" value="1"/>
</dbReference>
<name>A0ABW2YYC7_9SPHI</name>
<dbReference type="PANTHER" id="PTHR41291:SF1">
    <property type="entry name" value="DNA ALKYLATION REPAIR PROTEIN"/>
    <property type="match status" value="1"/>
</dbReference>
<comment type="caution">
    <text evidence="1">The sequence shown here is derived from an EMBL/GenBank/DDBJ whole genome shotgun (WGS) entry which is preliminary data.</text>
</comment>
<evidence type="ECO:0000313" key="2">
    <source>
        <dbReference type="Proteomes" id="UP001596958"/>
    </source>
</evidence>
<dbReference type="Gene3D" id="1.25.10.90">
    <property type="match status" value="1"/>
</dbReference>
<gene>
    <name evidence="1" type="ORF">ACFQZS_15105</name>
</gene>
<evidence type="ECO:0000313" key="1">
    <source>
        <dbReference type="EMBL" id="MFD0751478.1"/>
    </source>
</evidence>
<dbReference type="Proteomes" id="UP001596958">
    <property type="component" value="Unassembled WGS sequence"/>
</dbReference>
<dbReference type="CDD" id="cd06561">
    <property type="entry name" value="AlkD_like"/>
    <property type="match status" value="1"/>
</dbReference>
<dbReference type="EMBL" id="JBHTHU010000020">
    <property type="protein sequence ID" value="MFD0751478.1"/>
    <property type="molecule type" value="Genomic_DNA"/>
</dbReference>
<dbReference type="RefSeq" id="WP_377101708.1">
    <property type="nucleotide sequence ID" value="NZ_JBHTHU010000020.1"/>
</dbReference>
<dbReference type="PANTHER" id="PTHR41291">
    <property type="entry name" value="DNA ALKYLATION REPAIR PROTEIN"/>
    <property type="match status" value="1"/>
</dbReference>
<keyword evidence="2" id="KW-1185">Reference proteome</keyword>
<dbReference type="InterPro" id="IPR014825">
    <property type="entry name" value="DNA_alkylation"/>
</dbReference>
<dbReference type="Pfam" id="PF08713">
    <property type="entry name" value="DNA_alkylation"/>
    <property type="match status" value="1"/>
</dbReference>
<organism evidence="1 2">
    <name type="scientific">Mucilaginibacter calamicampi</name>
    <dbReference type="NCBI Taxonomy" id="1302352"/>
    <lineage>
        <taxon>Bacteria</taxon>
        <taxon>Pseudomonadati</taxon>
        <taxon>Bacteroidota</taxon>
        <taxon>Sphingobacteriia</taxon>
        <taxon>Sphingobacteriales</taxon>
        <taxon>Sphingobacteriaceae</taxon>
        <taxon>Mucilaginibacter</taxon>
    </lineage>
</organism>
<sequence>MTVTEILEKLESLGNEKVRAINKKQGARDDQFGVKMGDIRALAKSIKTNHQLAKELWATGNIEARFLAVLIIEPKKLSVEEIDDMVRSEQFNHVADWFSSYILKEHADREQLRLLWMKSDHPMAARAGWSLTAGRIARSAEGLDIPALLDRIEAEMPTAPPETQWTMNFALAYTGIHHPELRERALQVGERLGIYRDYPTSKGCTSPFAPIWINEMVRRQG</sequence>
<accession>A0ABW2YYC7</accession>
<protein>
    <submittedName>
        <fullName evidence="1">DNA alkylation repair protein</fullName>
    </submittedName>
</protein>
<dbReference type="InterPro" id="IPR016024">
    <property type="entry name" value="ARM-type_fold"/>
</dbReference>
<proteinExistence type="predicted"/>
<reference evidence="2" key="1">
    <citation type="journal article" date="2019" name="Int. J. Syst. Evol. Microbiol.">
        <title>The Global Catalogue of Microorganisms (GCM) 10K type strain sequencing project: providing services to taxonomists for standard genome sequencing and annotation.</title>
        <authorList>
            <consortium name="The Broad Institute Genomics Platform"/>
            <consortium name="The Broad Institute Genome Sequencing Center for Infectious Disease"/>
            <person name="Wu L."/>
            <person name="Ma J."/>
        </authorList>
    </citation>
    <scope>NUCLEOTIDE SEQUENCE [LARGE SCALE GENOMIC DNA]</scope>
    <source>
        <strain evidence="2">CCUG 63418</strain>
    </source>
</reference>